<evidence type="ECO:0000313" key="11">
    <source>
        <dbReference type="Proteomes" id="UP001497644"/>
    </source>
</evidence>
<keyword evidence="3 9" id="KW-0812">Transmembrane</keyword>
<evidence type="ECO:0000313" key="10">
    <source>
        <dbReference type="EMBL" id="CAL1673616.1"/>
    </source>
</evidence>
<comment type="subcellular location">
    <subcellularLocation>
        <location evidence="9">Cell membrane</location>
        <topology evidence="9">Multi-pass membrane protein</topology>
    </subcellularLocation>
    <subcellularLocation>
        <location evidence="1">Membrane</location>
        <topology evidence="1">Multi-pass membrane protein</topology>
    </subcellularLocation>
</comment>
<dbReference type="GO" id="GO:0004984">
    <property type="term" value="F:olfactory receptor activity"/>
    <property type="evidence" value="ECO:0007669"/>
    <property type="project" value="InterPro"/>
</dbReference>
<dbReference type="PANTHER" id="PTHR21137:SF26">
    <property type="entry name" value="ODORANT RECEPTOR 10A-RELATED"/>
    <property type="match status" value="1"/>
</dbReference>
<dbReference type="PANTHER" id="PTHR21137">
    <property type="entry name" value="ODORANT RECEPTOR"/>
    <property type="match status" value="1"/>
</dbReference>
<evidence type="ECO:0000256" key="8">
    <source>
        <dbReference type="ARBA" id="ARBA00023224"/>
    </source>
</evidence>
<keyword evidence="7 9" id="KW-0675">Receptor</keyword>
<dbReference type="InterPro" id="IPR004117">
    <property type="entry name" value="7tm6_olfct_rcpt"/>
</dbReference>
<dbReference type="EMBL" id="OZ034824">
    <property type="protein sequence ID" value="CAL1673616.1"/>
    <property type="molecule type" value="Genomic_DNA"/>
</dbReference>
<dbReference type="GO" id="GO:0005886">
    <property type="term" value="C:plasma membrane"/>
    <property type="evidence" value="ECO:0007669"/>
    <property type="project" value="UniProtKB-SubCell"/>
</dbReference>
<name>A0AAV2N1H7_9HYME</name>
<keyword evidence="8 9" id="KW-0807">Transducer</keyword>
<keyword evidence="2 9" id="KW-0716">Sensory transduction</keyword>
<keyword evidence="4 9" id="KW-0552">Olfaction</keyword>
<evidence type="ECO:0000256" key="7">
    <source>
        <dbReference type="ARBA" id="ARBA00023170"/>
    </source>
</evidence>
<protein>
    <recommendedName>
        <fullName evidence="9">Odorant receptor</fullName>
    </recommendedName>
</protein>
<dbReference type="AlphaFoldDB" id="A0AAV2N1H7"/>
<keyword evidence="5 9" id="KW-1133">Transmembrane helix</keyword>
<evidence type="ECO:0000256" key="1">
    <source>
        <dbReference type="ARBA" id="ARBA00004141"/>
    </source>
</evidence>
<evidence type="ECO:0000256" key="2">
    <source>
        <dbReference type="ARBA" id="ARBA00022606"/>
    </source>
</evidence>
<evidence type="ECO:0000256" key="3">
    <source>
        <dbReference type="ARBA" id="ARBA00022692"/>
    </source>
</evidence>
<feature type="transmembrane region" description="Helical" evidence="9">
    <location>
        <begin position="71"/>
        <end position="92"/>
    </location>
</feature>
<sequence>MASERWKEDIAYAMTPFKLMVWPIGVWPLQVYNFYSLLRSVLGICWTGIAVILPIIELYMGCTNAEQNVDCLMLTCCGTLGILKIIWFRIYANNLTNNYNSALNDYLTIENMEERATMRKHAFIGRIIFCPLMCFSYFSCIMYALTPFMDYDEKNQNITNEDIVLEYPFPSRCSIEYFHAPTSMYKILVIIEAFAMIVMASANAGNDALFLNITLHICGQVKILRTHFVKFDVTRPQVYDRFNALIQRHIYLIRLARELADTINFILLIQLFFITILLCIMGFQFLIALKIRDTAMMTQSVMVQTAFLIQLMMYTFIGNYLKLQMEEIAFSIYQSAWYDFPAKIMKNIIFIFMQTESPVTFQAGNFITVNLSTLVSILKTSFSYLSVLRIMIET</sequence>
<keyword evidence="6 9" id="KW-0472">Membrane</keyword>
<feature type="transmembrane region" description="Helical" evidence="9">
    <location>
        <begin position="184"/>
        <end position="202"/>
    </location>
</feature>
<feature type="transmembrane region" description="Helical" evidence="9">
    <location>
        <begin position="301"/>
        <end position="321"/>
    </location>
</feature>
<feature type="transmembrane region" description="Helical" evidence="9">
    <location>
        <begin position="123"/>
        <end position="145"/>
    </location>
</feature>
<evidence type="ECO:0000256" key="4">
    <source>
        <dbReference type="ARBA" id="ARBA00022725"/>
    </source>
</evidence>
<feature type="transmembrane region" description="Helical" evidence="9">
    <location>
        <begin position="37"/>
        <end position="59"/>
    </location>
</feature>
<dbReference type="GO" id="GO:0007165">
    <property type="term" value="P:signal transduction"/>
    <property type="evidence" value="ECO:0007669"/>
    <property type="project" value="UniProtKB-KW"/>
</dbReference>
<dbReference type="Pfam" id="PF02949">
    <property type="entry name" value="7tm_6"/>
    <property type="match status" value="1"/>
</dbReference>
<proteinExistence type="inferred from homology"/>
<dbReference type="GO" id="GO:0005549">
    <property type="term" value="F:odorant binding"/>
    <property type="evidence" value="ECO:0007669"/>
    <property type="project" value="InterPro"/>
</dbReference>
<dbReference type="Proteomes" id="UP001497644">
    <property type="component" value="Chromosome 1"/>
</dbReference>
<evidence type="ECO:0000256" key="6">
    <source>
        <dbReference type="ARBA" id="ARBA00023136"/>
    </source>
</evidence>
<comment type="similarity">
    <text evidence="9">Belongs to the insect chemoreceptor superfamily. Heteromeric odorant receptor channel (TC 1.A.69) family.</text>
</comment>
<accession>A0AAV2N1H7</accession>
<evidence type="ECO:0000256" key="9">
    <source>
        <dbReference type="RuleBase" id="RU351113"/>
    </source>
</evidence>
<reference evidence="10 11" key="1">
    <citation type="submission" date="2024-04" db="EMBL/GenBank/DDBJ databases">
        <authorList>
            <consortium name="Molecular Ecology Group"/>
        </authorList>
    </citation>
    <scope>NUCLEOTIDE SEQUENCE [LARGE SCALE GENOMIC DNA]</scope>
</reference>
<feature type="transmembrane region" description="Helical" evidence="9">
    <location>
        <begin position="12"/>
        <end position="31"/>
    </location>
</feature>
<keyword evidence="11" id="KW-1185">Reference proteome</keyword>
<gene>
    <name evidence="10" type="ORF">LPLAT_LOCUS469</name>
</gene>
<evidence type="ECO:0000256" key="5">
    <source>
        <dbReference type="ARBA" id="ARBA00022989"/>
    </source>
</evidence>
<organism evidence="10 11">
    <name type="scientific">Lasius platythorax</name>
    <dbReference type="NCBI Taxonomy" id="488582"/>
    <lineage>
        <taxon>Eukaryota</taxon>
        <taxon>Metazoa</taxon>
        <taxon>Ecdysozoa</taxon>
        <taxon>Arthropoda</taxon>
        <taxon>Hexapoda</taxon>
        <taxon>Insecta</taxon>
        <taxon>Pterygota</taxon>
        <taxon>Neoptera</taxon>
        <taxon>Endopterygota</taxon>
        <taxon>Hymenoptera</taxon>
        <taxon>Apocrita</taxon>
        <taxon>Aculeata</taxon>
        <taxon>Formicoidea</taxon>
        <taxon>Formicidae</taxon>
        <taxon>Formicinae</taxon>
        <taxon>Lasius</taxon>
        <taxon>Lasius</taxon>
    </lineage>
</organism>
<feature type="transmembrane region" description="Helical" evidence="9">
    <location>
        <begin position="265"/>
        <end position="289"/>
    </location>
</feature>